<dbReference type="InterPro" id="IPR036890">
    <property type="entry name" value="HATPase_C_sf"/>
</dbReference>
<dbReference type="InterPro" id="IPR004358">
    <property type="entry name" value="Sig_transdc_His_kin-like_C"/>
</dbReference>
<comment type="subcellular location">
    <subcellularLocation>
        <location evidence="2">Cell membrane</location>
        <topology evidence="2">Multi-pass membrane protein</topology>
    </subcellularLocation>
</comment>
<dbReference type="PRINTS" id="PR00344">
    <property type="entry name" value="BCTRLSENSOR"/>
</dbReference>
<feature type="modified residue" description="4-aspartylphosphate" evidence="9">
    <location>
        <position position="1003"/>
    </location>
</feature>
<dbReference type="Pfam" id="PF05231">
    <property type="entry name" value="MASE1"/>
    <property type="match status" value="1"/>
</dbReference>
<dbReference type="Gene3D" id="3.30.450.350">
    <property type="entry name" value="CHASE domain"/>
    <property type="match status" value="1"/>
</dbReference>
<dbReference type="PROSITE" id="PS50109">
    <property type="entry name" value="HIS_KIN"/>
    <property type="match status" value="1"/>
</dbReference>
<dbReference type="InterPro" id="IPR007895">
    <property type="entry name" value="MASE1"/>
</dbReference>
<evidence type="ECO:0000256" key="7">
    <source>
        <dbReference type="ARBA" id="ARBA00022989"/>
    </source>
</evidence>
<dbReference type="SUPFAM" id="SSF55874">
    <property type="entry name" value="ATPase domain of HSP90 chaperone/DNA topoisomerase II/histidine kinase"/>
    <property type="match status" value="1"/>
</dbReference>
<evidence type="ECO:0000256" key="2">
    <source>
        <dbReference type="ARBA" id="ARBA00004651"/>
    </source>
</evidence>
<evidence type="ECO:0000313" key="14">
    <source>
        <dbReference type="EMBL" id="MBR7889261.1"/>
    </source>
</evidence>
<feature type="transmembrane region" description="Helical" evidence="10">
    <location>
        <begin position="486"/>
        <end position="509"/>
    </location>
</feature>
<feature type="domain" description="Histidine kinase" evidence="11">
    <location>
        <begin position="561"/>
        <end position="782"/>
    </location>
</feature>
<comment type="catalytic activity">
    <reaction evidence="1">
        <text>ATP + protein L-histidine = ADP + protein N-phospho-L-histidine.</text>
        <dbReference type="EC" id="2.7.13.3"/>
    </reaction>
</comment>
<reference evidence="14 15" key="1">
    <citation type="submission" date="2021-04" db="EMBL/GenBank/DDBJ databases">
        <authorList>
            <person name="Sun C."/>
        </authorList>
    </citation>
    <scope>NUCLEOTIDE SEQUENCE [LARGE SCALE GENOMIC DNA]</scope>
    <source>
        <strain evidence="14 15">A79</strain>
    </source>
</reference>
<dbReference type="InterPro" id="IPR001789">
    <property type="entry name" value="Sig_transdc_resp-reg_receiver"/>
</dbReference>
<gene>
    <name evidence="14" type="ORF">J9B83_09940</name>
</gene>
<dbReference type="PROSITE" id="PS50110">
    <property type="entry name" value="RESPONSE_REGULATORY"/>
    <property type="match status" value="1"/>
</dbReference>
<evidence type="ECO:0000256" key="6">
    <source>
        <dbReference type="ARBA" id="ARBA00022692"/>
    </source>
</evidence>
<feature type="domain" description="CHASE" evidence="13">
    <location>
        <begin position="321"/>
        <end position="474"/>
    </location>
</feature>
<dbReference type="SUPFAM" id="SSF47384">
    <property type="entry name" value="Homodimeric domain of signal transducing histidine kinase"/>
    <property type="match status" value="1"/>
</dbReference>
<evidence type="ECO:0000259" key="11">
    <source>
        <dbReference type="PROSITE" id="PS50109"/>
    </source>
</evidence>
<dbReference type="SMART" id="SM00387">
    <property type="entry name" value="HATPase_c"/>
    <property type="match status" value="1"/>
</dbReference>
<dbReference type="CDD" id="cd17546">
    <property type="entry name" value="REC_hyHK_CKI1_RcsC-like"/>
    <property type="match status" value="1"/>
</dbReference>
<sequence>MIRPMATVVAITLGYFLLGVLGLTVAVSPGYSTIIWPASGLALVAALFYPRQAWIGVFLGSFLVNVGVTWQNTQTLVWLLPICIGFGAALQSFVGAYLIRRFVGIPFRFHCTRLVLRFIALAAVLSTLISATIGSSALLLFGTIQPEVFMLSWVTWWAGGMIGVLVLVPWIVVIFPRLFGNDFEHPWRLLAGFLFVLLVTAFLSWGSTYSEWNKQNKEFRSNAQLLEVLLNNRIKNSVDMLYGFVGLVNSSEHIEVDEFNMFADSIRQRDDSILTVSLNFAVTGDDLDRFEANIQQEYPSIKFQVTEKNAQGDLVPVTPRPRHTPVTYISPMAGNEVVLGYDIYSQPERRFAVDQAITGRQVYPTAPLKLVQNGNGVLLFLPFFHQQSDAFLGMATAVLELETLTDTIVEYGLLPNTELYLIDDHNATSTPIIVAKSKQATFSADEVIRKYLSDEFKHAVSFDIQVGAKTWRLFQVSESDFFKQPWVVKFVLACGFLFSGVFGWFLLIVSSHSAVLEHRVALRTQDLLQANEELTASELAQSQAKEQAQQASKAKSAFLATMSHEIRTPLNGTIGCLSLLLNTKLQPEQATLAKLSQQSAESLLDIINDILDLSKIEVGRFELEKQAFSLPTLIEEVTNVFVLKAEEKGIVLNSPAVPVPDISLLGDRLRIKQILVNLLGNAVKFTQEGEVSLFLSVTPLDEDSVVLNILIKDTGIGISSDSQTHLFQRFNQADSSTTRRFGGTGLGLAISKEFIDAMEGSIELTSDQGQGSTFTVRIPLTQLTPATEPKSVSADVQVAVLYQNATGRAYLGAVLDTFGVPHHDFATLAQACDALSGISTNTDKTLVALVDEEIVAAASRADLIQWNAVTIETNTRCLILQGRSHLTYDQQAYVTSLTKPVFQGALLKALETVLFLKKPFEEISETQIQTQKEPVMIPNSANAATADRPTFHGNVLLVEDNLTNQIVARGLLKLFGVEAAVAKNGQIAVDLARETRFDLIFMDCQMPVMDGYEATRIIRQSTEGATPSDVPIVALSANAMKGDEDECIAAGMNDHIAKPISQDKLSAVLSQWLA</sequence>
<feature type="transmembrane region" description="Helical" evidence="10">
    <location>
        <begin position="76"/>
        <end position="98"/>
    </location>
</feature>
<evidence type="ECO:0000256" key="10">
    <source>
        <dbReference type="SAM" id="Phobius"/>
    </source>
</evidence>
<dbReference type="Proteomes" id="UP000679722">
    <property type="component" value="Unassembled WGS sequence"/>
</dbReference>
<accession>A0ABS5HC76</accession>
<keyword evidence="8 10" id="KW-0472">Membrane</keyword>
<feature type="transmembrane region" description="Helical" evidence="10">
    <location>
        <begin position="187"/>
        <end position="206"/>
    </location>
</feature>
<dbReference type="EMBL" id="JAGSSV010000011">
    <property type="protein sequence ID" value="MBR7889261.1"/>
    <property type="molecule type" value="Genomic_DNA"/>
</dbReference>
<dbReference type="PROSITE" id="PS50839">
    <property type="entry name" value="CHASE"/>
    <property type="match status" value="1"/>
</dbReference>
<keyword evidence="4" id="KW-1003">Cell membrane</keyword>
<feature type="transmembrane region" description="Helical" evidence="10">
    <location>
        <begin position="153"/>
        <end position="175"/>
    </location>
</feature>
<dbReference type="PANTHER" id="PTHR45339:SF5">
    <property type="entry name" value="HISTIDINE KINASE"/>
    <property type="match status" value="1"/>
</dbReference>
<dbReference type="CDD" id="cd00082">
    <property type="entry name" value="HisKA"/>
    <property type="match status" value="1"/>
</dbReference>
<keyword evidence="6 10" id="KW-0812">Transmembrane</keyword>
<dbReference type="SUPFAM" id="SSF52172">
    <property type="entry name" value="CheY-like"/>
    <property type="match status" value="1"/>
</dbReference>
<evidence type="ECO:0000256" key="9">
    <source>
        <dbReference type="PROSITE-ProRule" id="PRU00169"/>
    </source>
</evidence>
<dbReference type="SMART" id="SM00388">
    <property type="entry name" value="HisKA"/>
    <property type="match status" value="1"/>
</dbReference>
<dbReference type="InterPro" id="IPR005467">
    <property type="entry name" value="His_kinase_dom"/>
</dbReference>
<dbReference type="Pfam" id="PF00512">
    <property type="entry name" value="HisKA"/>
    <property type="match status" value="1"/>
</dbReference>
<dbReference type="Gene3D" id="3.30.565.10">
    <property type="entry name" value="Histidine kinase-like ATPase, C-terminal domain"/>
    <property type="match status" value="1"/>
</dbReference>
<dbReference type="InterPro" id="IPR036097">
    <property type="entry name" value="HisK_dim/P_sf"/>
</dbReference>
<dbReference type="InterPro" id="IPR003661">
    <property type="entry name" value="HisK_dim/P_dom"/>
</dbReference>
<name>A0ABS5HC76_9GAMM</name>
<evidence type="ECO:0000256" key="1">
    <source>
        <dbReference type="ARBA" id="ARBA00000085"/>
    </source>
</evidence>
<evidence type="ECO:0000256" key="4">
    <source>
        <dbReference type="ARBA" id="ARBA00022475"/>
    </source>
</evidence>
<dbReference type="InterPro" id="IPR006189">
    <property type="entry name" value="CHASE_dom"/>
</dbReference>
<feature type="transmembrane region" description="Helical" evidence="10">
    <location>
        <begin position="118"/>
        <end position="141"/>
    </location>
</feature>
<dbReference type="Gene3D" id="1.10.287.130">
    <property type="match status" value="1"/>
</dbReference>
<keyword evidence="7 10" id="KW-1133">Transmembrane helix</keyword>
<keyword evidence="15" id="KW-1185">Reference proteome</keyword>
<feature type="domain" description="Response regulatory" evidence="12">
    <location>
        <begin position="954"/>
        <end position="1073"/>
    </location>
</feature>
<dbReference type="Pfam" id="PF02518">
    <property type="entry name" value="HATPase_c"/>
    <property type="match status" value="1"/>
</dbReference>
<dbReference type="SMART" id="SM01079">
    <property type="entry name" value="CHASE"/>
    <property type="match status" value="1"/>
</dbReference>
<evidence type="ECO:0000256" key="8">
    <source>
        <dbReference type="ARBA" id="ARBA00023136"/>
    </source>
</evidence>
<evidence type="ECO:0000256" key="5">
    <source>
        <dbReference type="ARBA" id="ARBA00022553"/>
    </source>
</evidence>
<evidence type="ECO:0000256" key="3">
    <source>
        <dbReference type="ARBA" id="ARBA00012438"/>
    </source>
</evidence>
<dbReference type="SMART" id="SM00448">
    <property type="entry name" value="REC"/>
    <property type="match status" value="1"/>
</dbReference>
<comment type="caution">
    <text evidence="14">The sequence shown here is derived from an EMBL/GenBank/DDBJ whole genome shotgun (WGS) entry which is preliminary data.</text>
</comment>
<dbReference type="InterPro" id="IPR011006">
    <property type="entry name" value="CheY-like_superfamily"/>
</dbReference>
<dbReference type="Gene3D" id="3.40.50.2300">
    <property type="match status" value="1"/>
</dbReference>
<dbReference type="CDD" id="cd16922">
    <property type="entry name" value="HATPase_EvgS-ArcB-TorS-like"/>
    <property type="match status" value="1"/>
</dbReference>
<dbReference type="EC" id="2.7.13.3" evidence="3"/>
<dbReference type="InterPro" id="IPR042240">
    <property type="entry name" value="CHASE_sf"/>
</dbReference>
<dbReference type="Pfam" id="PF00072">
    <property type="entry name" value="Response_reg"/>
    <property type="match status" value="1"/>
</dbReference>
<evidence type="ECO:0000313" key="15">
    <source>
        <dbReference type="Proteomes" id="UP000679722"/>
    </source>
</evidence>
<dbReference type="InterPro" id="IPR003594">
    <property type="entry name" value="HATPase_dom"/>
</dbReference>
<reference evidence="15" key="2">
    <citation type="submission" date="2023-07" db="EMBL/GenBank/DDBJ databases">
        <title>Marinomonas vulgaris A79, complete genome.</title>
        <authorList>
            <person name="Ying J.-J."/>
        </authorList>
    </citation>
    <scope>NUCLEOTIDE SEQUENCE [LARGE SCALE GENOMIC DNA]</scope>
    <source>
        <strain evidence="15">A79</strain>
    </source>
</reference>
<protein>
    <recommendedName>
        <fullName evidence="3">histidine kinase</fullName>
        <ecNumber evidence="3">2.7.13.3</ecNumber>
    </recommendedName>
</protein>
<keyword evidence="5 9" id="KW-0597">Phosphoprotein</keyword>
<dbReference type="PANTHER" id="PTHR45339">
    <property type="entry name" value="HYBRID SIGNAL TRANSDUCTION HISTIDINE KINASE J"/>
    <property type="match status" value="1"/>
</dbReference>
<proteinExistence type="predicted"/>
<dbReference type="Pfam" id="PF03924">
    <property type="entry name" value="CHASE"/>
    <property type="match status" value="1"/>
</dbReference>
<organism evidence="14 15">
    <name type="scientific">Marinomonas vulgaris</name>
    <dbReference type="NCBI Taxonomy" id="2823372"/>
    <lineage>
        <taxon>Bacteria</taxon>
        <taxon>Pseudomonadati</taxon>
        <taxon>Pseudomonadota</taxon>
        <taxon>Gammaproteobacteria</taxon>
        <taxon>Oceanospirillales</taxon>
        <taxon>Oceanospirillaceae</taxon>
        <taxon>Marinomonas</taxon>
    </lineage>
</organism>
<evidence type="ECO:0000259" key="13">
    <source>
        <dbReference type="PROSITE" id="PS50839"/>
    </source>
</evidence>
<evidence type="ECO:0000259" key="12">
    <source>
        <dbReference type="PROSITE" id="PS50110"/>
    </source>
</evidence>